<dbReference type="Proteomes" id="UP000655883">
    <property type="component" value="Segment"/>
</dbReference>
<evidence type="ECO:0000313" key="2">
    <source>
        <dbReference type="Proteomes" id="UP000655883"/>
    </source>
</evidence>
<evidence type="ECO:0000313" key="1">
    <source>
        <dbReference type="EMBL" id="QIG72844.1"/>
    </source>
</evidence>
<dbReference type="EMBL" id="MN988525">
    <property type="protein sequence ID" value="QIG72844.1"/>
    <property type="molecule type" value="Genomic_DNA"/>
</dbReference>
<sequence>MKSHYIKSEKFRWNRDDKIEYIYKLRAGNYFRDLKTFQEISANEFVKFDPDCIEYKIPPRYGRLNHYLNKWNLERFPSKTYKKSWKFAHRCRKQWMINLE</sequence>
<keyword evidence="2" id="KW-1185">Reference proteome</keyword>
<reference evidence="1 2" key="1">
    <citation type="submission" date="2020-01" db="EMBL/GenBank/DDBJ databases">
        <title>Patterns of diversity and host range of bacteriophage communities associated with bean-nodulatin bacteria.</title>
        <authorList>
            <person name="Vann Cauwenberghe J."/>
            <person name="Santamaria R.I."/>
            <person name="Bustos P."/>
            <person name="Juarez S."/>
            <person name="Gonzalez V."/>
        </authorList>
    </citation>
    <scope>NUCLEOTIDE SEQUENCE [LARGE SCALE GENOMIC DNA]</scope>
    <source>
        <strain evidence="2">RHph</strain>
    </source>
</reference>
<proteinExistence type="predicted"/>
<accession>A0A7S5RHB5</accession>
<gene>
    <name evidence="1" type="ORF">EVB97_301</name>
</gene>
<protein>
    <submittedName>
        <fullName evidence="1">Uncharacterized protein</fullName>
    </submittedName>
</protein>
<name>A0A7S5RHB5_9CAUD</name>
<organism evidence="1 2">
    <name type="scientific">Rhizobium phage RHph_Y65</name>
    <dbReference type="NCBI Taxonomy" id="2509785"/>
    <lineage>
        <taxon>Viruses</taxon>
        <taxon>Duplodnaviria</taxon>
        <taxon>Heunggongvirae</taxon>
        <taxon>Uroviricota</taxon>
        <taxon>Caudoviricetes</taxon>
        <taxon>Kleczkowskaviridae</taxon>
        <taxon>Cuauhnahuacvirus</taxon>
        <taxon>Cuauhnahuacvirus Y65</taxon>
    </lineage>
</organism>